<dbReference type="RefSeq" id="WP_092286260.1">
    <property type="nucleotide sequence ID" value="NZ_FOPJ01000010.1"/>
</dbReference>
<sequence length="103" mass="11854">MKEPVFGVKAGSGRAETLITLYAKLEIFKAKACERKIDLEGYYEEIERLDGPEIAQRTIDMLREEVPAMVMSKEESQEARMRAQEQSEKKAKKEAQEEAEKEE</sequence>
<name>A0A1I2TVF9_9CORY</name>
<gene>
    <name evidence="2" type="ORF">SAMN05660282_01632</name>
</gene>
<evidence type="ECO:0000256" key="1">
    <source>
        <dbReference type="SAM" id="MobiDB-lite"/>
    </source>
</evidence>
<feature type="region of interest" description="Disordered" evidence="1">
    <location>
        <begin position="71"/>
        <end position="103"/>
    </location>
</feature>
<keyword evidence="3" id="KW-1185">Reference proteome</keyword>
<proteinExistence type="predicted"/>
<dbReference type="AlphaFoldDB" id="A0A1I2TVF9"/>
<protein>
    <submittedName>
        <fullName evidence="2">Uncharacterized protein</fullName>
    </submittedName>
</protein>
<dbReference type="Proteomes" id="UP000199065">
    <property type="component" value="Unassembled WGS sequence"/>
</dbReference>
<reference evidence="2 3" key="1">
    <citation type="submission" date="2016-10" db="EMBL/GenBank/DDBJ databases">
        <authorList>
            <person name="de Groot N.N."/>
        </authorList>
    </citation>
    <scope>NUCLEOTIDE SEQUENCE [LARGE SCALE GENOMIC DNA]</scope>
    <source>
        <strain>J11</strain>
        <strain evidence="3">PG 39</strain>
    </source>
</reference>
<organism evidence="2 3">
    <name type="scientific">Corynebacterium spheniscorum</name>
    <dbReference type="NCBI Taxonomy" id="185761"/>
    <lineage>
        <taxon>Bacteria</taxon>
        <taxon>Bacillati</taxon>
        <taxon>Actinomycetota</taxon>
        <taxon>Actinomycetes</taxon>
        <taxon>Mycobacteriales</taxon>
        <taxon>Corynebacteriaceae</taxon>
        <taxon>Corynebacterium</taxon>
    </lineage>
</organism>
<dbReference type="EMBL" id="FOPJ01000010">
    <property type="protein sequence ID" value="SFG68860.1"/>
    <property type="molecule type" value="Genomic_DNA"/>
</dbReference>
<accession>A0A1I2TVF9</accession>
<evidence type="ECO:0000313" key="3">
    <source>
        <dbReference type="Proteomes" id="UP000199065"/>
    </source>
</evidence>
<evidence type="ECO:0000313" key="2">
    <source>
        <dbReference type="EMBL" id="SFG68860.1"/>
    </source>
</evidence>